<sequence>MANEADIRAIVQTIEPLFKKLHNTLYEIILVDIEKKQTINVFFEWGRIGHATISRQVKAVSYRSEQEKASFLKALKAKTPLPISWQ</sequence>
<proteinExistence type="predicted"/>
<reference evidence="1 2" key="1">
    <citation type="submission" date="2022-06" db="EMBL/GenBank/DDBJ databases">
        <title>Fructobacillus taiwanensis sp. nov., isolated from the honeybee.</title>
        <authorList>
            <person name="Chen Y.-S."/>
            <person name="Wang L.-T."/>
            <person name="Lee Y.-S."/>
            <person name="Chang Y.-C."/>
            <person name="Wu H.-C."/>
            <person name="Liao C.-Y."/>
            <person name="Chen W.-H."/>
            <person name="Deng J.-N."/>
            <person name="Wang Y.-H."/>
        </authorList>
    </citation>
    <scope>NUCLEOTIDE SEQUENCE [LARGE SCALE GENOMIC DNA]</scope>
    <source>
        <strain evidence="1 2">W13</strain>
    </source>
</reference>
<keyword evidence="2" id="KW-1185">Reference proteome</keyword>
<gene>
    <name evidence="1" type="ORF">NFX39_00145</name>
</gene>
<name>A0ABT0ZND6_9LACO</name>
<dbReference type="RefSeq" id="WP_252441865.1">
    <property type="nucleotide sequence ID" value="NZ_JAMWYK010000001.1"/>
</dbReference>
<evidence type="ECO:0000313" key="2">
    <source>
        <dbReference type="Proteomes" id="UP001523234"/>
    </source>
</evidence>
<dbReference type="Proteomes" id="UP001523234">
    <property type="component" value="Unassembled WGS sequence"/>
</dbReference>
<organism evidence="1 2">
    <name type="scientific">Fructobacillus apis</name>
    <dbReference type="NCBI Taxonomy" id="2935017"/>
    <lineage>
        <taxon>Bacteria</taxon>
        <taxon>Bacillati</taxon>
        <taxon>Bacillota</taxon>
        <taxon>Bacilli</taxon>
        <taxon>Lactobacillales</taxon>
        <taxon>Lactobacillaceae</taxon>
        <taxon>Fructobacillus</taxon>
    </lineage>
</organism>
<evidence type="ECO:0000313" key="1">
    <source>
        <dbReference type="EMBL" id="MCO0831505.1"/>
    </source>
</evidence>
<accession>A0ABT0ZND6</accession>
<dbReference type="EMBL" id="JAMWYK010000001">
    <property type="protein sequence ID" value="MCO0831505.1"/>
    <property type="molecule type" value="Genomic_DNA"/>
</dbReference>
<protein>
    <submittedName>
        <fullName evidence="1">WGR domain-containing protein</fullName>
    </submittedName>
</protein>
<comment type="caution">
    <text evidence="1">The sequence shown here is derived from an EMBL/GenBank/DDBJ whole genome shotgun (WGS) entry which is preliminary data.</text>
</comment>